<organism evidence="4 5">
    <name type="scientific">Rhodanobacter lycopersici</name>
    <dbReference type="NCBI Taxonomy" id="3162487"/>
    <lineage>
        <taxon>Bacteria</taxon>
        <taxon>Pseudomonadati</taxon>
        <taxon>Pseudomonadota</taxon>
        <taxon>Gammaproteobacteria</taxon>
        <taxon>Lysobacterales</taxon>
        <taxon>Rhodanobacteraceae</taxon>
        <taxon>Rhodanobacter</taxon>
    </lineage>
</organism>
<dbReference type="Gene3D" id="3.40.50.720">
    <property type="entry name" value="NAD(P)-binding Rossmann-like Domain"/>
    <property type="match status" value="1"/>
</dbReference>
<evidence type="ECO:0000256" key="1">
    <source>
        <dbReference type="ARBA" id="ARBA00006484"/>
    </source>
</evidence>
<dbReference type="EMBL" id="JBFOHK010000002">
    <property type="protein sequence ID" value="MEW9571511.1"/>
    <property type="molecule type" value="Genomic_DNA"/>
</dbReference>
<dbReference type="InterPro" id="IPR002347">
    <property type="entry name" value="SDR_fam"/>
</dbReference>
<protein>
    <submittedName>
        <fullName evidence="4">SDR family NAD(P)-dependent oxidoreductase</fullName>
    </submittedName>
</protein>
<comment type="caution">
    <text evidence="4">The sequence shown here is derived from an EMBL/GenBank/DDBJ whole genome shotgun (WGS) entry which is preliminary data.</text>
</comment>
<sequence>MTVKTAWITGATAGFGAATVERFVTGGWRVIASGRRAERLQQLADRHGADKVHAAAFDIRDEAALRAAVAGLPPDFAGIDLLVNNAGLALGTAPAQQADLVQWKQMIDTNVTALATVTHLLLPGLIERRGAIVNISSIAGSYPYRGGNVYGGTKAFVSQFSQNLRTDLHGTGVRVTSIEPGMAETEFTLVRTSGDQAASDQLYAGAHPITAGDIADTIWWIANLPPHLNVNRLELMPTSQSAAGLQVHRD</sequence>
<reference evidence="4 5" key="1">
    <citation type="submission" date="2024-06" db="EMBL/GenBank/DDBJ databases">
        <authorList>
            <person name="Woo H."/>
        </authorList>
    </citation>
    <scope>NUCLEOTIDE SEQUENCE [LARGE SCALE GENOMIC DNA]</scope>
    <source>
        <strain evidence="4 5">Si-c</strain>
    </source>
</reference>
<name>A0ABV3QDE4_9GAMM</name>
<dbReference type="PRINTS" id="PR00080">
    <property type="entry name" value="SDRFAMILY"/>
</dbReference>
<dbReference type="PANTHER" id="PTHR42901:SF1">
    <property type="entry name" value="ALCOHOL DEHYDROGENASE"/>
    <property type="match status" value="1"/>
</dbReference>
<evidence type="ECO:0000256" key="3">
    <source>
        <dbReference type="RuleBase" id="RU000363"/>
    </source>
</evidence>
<evidence type="ECO:0000313" key="5">
    <source>
        <dbReference type="Proteomes" id="UP001556220"/>
    </source>
</evidence>
<dbReference type="InterPro" id="IPR020904">
    <property type="entry name" value="Sc_DH/Rdtase_CS"/>
</dbReference>
<dbReference type="SUPFAM" id="SSF51735">
    <property type="entry name" value="NAD(P)-binding Rossmann-fold domains"/>
    <property type="match status" value="1"/>
</dbReference>
<keyword evidence="5" id="KW-1185">Reference proteome</keyword>
<keyword evidence="2" id="KW-0560">Oxidoreductase</keyword>
<proteinExistence type="inferred from homology"/>
<evidence type="ECO:0000313" key="4">
    <source>
        <dbReference type="EMBL" id="MEW9571511.1"/>
    </source>
</evidence>
<dbReference type="PRINTS" id="PR00081">
    <property type="entry name" value="GDHRDH"/>
</dbReference>
<accession>A0ABV3QDE4</accession>
<dbReference type="InterPro" id="IPR036291">
    <property type="entry name" value="NAD(P)-bd_dom_sf"/>
</dbReference>
<gene>
    <name evidence="4" type="ORF">ABQJ54_07095</name>
</gene>
<dbReference type="PANTHER" id="PTHR42901">
    <property type="entry name" value="ALCOHOL DEHYDROGENASE"/>
    <property type="match status" value="1"/>
</dbReference>
<comment type="similarity">
    <text evidence="1 3">Belongs to the short-chain dehydrogenases/reductases (SDR) family.</text>
</comment>
<dbReference type="Pfam" id="PF00106">
    <property type="entry name" value="adh_short"/>
    <property type="match status" value="1"/>
</dbReference>
<dbReference type="PROSITE" id="PS00061">
    <property type="entry name" value="ADH_SHORT"/>
    <property type="match status" value="1"/>
</dbReference>
<dbReference type="Proteomes" id="UP001556220">
    <property type="component" value="Unassembled WGS sequence"/>
</dbReference>
<dbReference type="RefSeq" id="WP_367853597.1">
    <property type="nucleotide sequence ID" value="NZ_JBFOHK010000002.1"/>
</dbReference>
<evidence type="ECO:0000256" key="2">
    <source>
        <dbReference type="ARBA" id="ARBA00023002"/>
    </source>
</evidence>